<accession>A0ABR3Q368</accession>
<evidence type="ECO:0008006" key="3">
    <source>
        <dbReference type="Google" id="ProtNLM"/>
    </source>
</evidence>
<reference evidence="1 2" key="1">
    <citation type="submission" date="2023-08" db="EMBL/GenBank/DDBJ databases">
        <title>Annotated Genome Sequence of Vanrija albida AlHP1.</title>
        <authorList>
            <person name="Herzog R."/>
        </authorList>
    </citation>
    <scope>NUCLEOTIDE SEQUENCE [LARGE SCALE GENOMIC DNA]</scope>
    <source>
        <strain evidence="1 2">AlHP1</strain>
    </source>
</reference>
<comment type="caution">
    <text evidence="1">The sequence shown here is derived from an EMBL/GenBank/DDBJ whole genome shotgun (WGS) entry which is preliminary data.</text>
</comment>
<dbReference type="Proteomes" id="UP001565368">
    <property type="component" value="Unassembled WGS sequence"/>
</dbReference>
<dbReference type="GeneID" id="95987066"/>
<evidence type="ECO:0000313" key="1">
    <source>
        <dbReference type="EMBL" id="KAL1409193.1"/>
    </source>
</evidence>
<evidence type="ECO:0000313" key="2">
    <source>
        <dbReference type="Proteomes" id="UP001565368"/>
    </source>
</evidence>
<organism evidence="1 2">
    <name type="scientific">Vanrija albida</name>
    <dbReference type="NCBI Taxonomy" id="181172"/>
    <lineage>
        <taxon>Eukaryota</taxon>
        <taxon>Fungi</taxon>
        <taxon>Dikarya</taxon>
        <taxon>Basidiomycota</taxon>
        <taxon>Agaricomycotina</taxon>
        <taxon>Tremellomycetes</taxon>
        <taxon>Trichosporonales</taxon>
        <taxon>Trichosporonaceae</taxon>
        <taxon>Vanrija</taxon>
    </lineage>
</organism>
<gene>
    <name evidence="1" type="ORF">Q8F55_006023</name>
</gene>
<name>A0ABR3Q368_9TREE</name>
<dbReference type="EMBL" id="JBBXJM010000004">
    <property type="protein sequence ID" value="KAL1409193.1"/>
    <property type="molecule type" value="Genomic_DNA"/>
</dbReference>
<proteinExistence type="predicted"/>
<dbReference type="RefSeq" id="XP_069209137.1">
    <property type="nucleotide sequence ID" value="XM_069354495.1"/>
</dbReference>
<sequence>MGLSLSTLRRLAPAPTLSAAAFLARLSLSAGYRKAQFDALQQAGAALAAKHESTASSYRSLRTVSALRAAHAWPRRPAPKEPTLDEYMAHFDVFARLEQADREHATIQRARARRGGIPPSLSGGGEVERIVRIVYGVGGDIVAPHLSPADVWAQLEARVDAAPQRARSPAARVALHAPVAGVRALVVSVARVAARASTQGLLLLPQGEHLASTLAFLDVYEALWAAALDAAPVHKRQAALCALSREAVLTVLEADLPAWRGVARMHDTSSI</sequence>
<keyword evidence="2" id="KW-1185">Reference proteome</keyword>
<protein>
    <recommendedName>
        <fullName evidence="3">Ubiquinone biosynthesis protein</fullName>
    </recommendedName>
</protein>